<gene>
    <name evidence="3" type="ORF">SAMN00790413_05271</name>
</gene>
<accession>A0A1W1UUH3</accession>
<dbReference type="PROSITE" id="PS51257">
    <property type="entry name" value="PROKAR_LIPOPROTEIN"/>
    <property type="match status" value="1"/>
</dbReference>
<organism evidence="3 4">
    <name type="scientific">Deinococcus hopiensis KR-140</name>
    <dbReference type="NCBI Taxonomy" id="695939"/>
    <lineage>
        <taxon>Bacteria</taxon>
        <taxon>Thermotogati</taxon>
        <taxon>Deinococcota</taxon>
        <taxon>Deinococci</taxon>
        <taxon>Deinococcales</taxon>
        <taxon>Deinococcaceae</taxon>
        <taxon>Deinococcus</taxon>
    </lineage>
</organism>
<keyword evidence="2" id="KW-0732">Signal</keyword>
<evidence type="ECO:0000256" key="2">
    <source>
        <dbReference type="SAM" id="SignalP"/>
    </source>
</evidence>
<sequence>MSRRHPLLLLLTLGLSACGSFSSSGGTPPGEDPAQTVFSGASLNSARRCPDTEAVTPVQFMEAVRNGGTVVTAQTLADQKARQVRQSAQDDADARTCVAAHPEFSAPLSPPGADAINVDVDRRKGPDHRADGKRLRRGRSGESRPHLSQPGQTVRHRPPAVRRSESQPAKAEHPVDAIRPPHLGVTMSYLKMHVLAFLSLALSSVAAAQRYALVVNGQVTPAQALVVGGQTYVPLSALKQLGIPSRLKGNTLTLGTGVAPATAPGGASQRTALEGCVGDTLFNGVWRLTVRKVEPIGADAGYGPGWGVTAELRNGTATRTSLQDTGLEAIELVGADGNTFVFQERAAQEPLIDKGVAQAGGVTYQLRFHTQDARASASSVPAPAKLVVSLNPRKMTAGYLKEGRVAYTTPAPSFRVRLDCSR</sequence>
<dbReference type="AlphaFoldDB" id="A0A1W1UUH3"/>
<evidence type="ECO:0008006" key="5">
    <source>
        <dbReference type="Google" id="ProtNLM"/>
    </source>
</evidence>
<evidence type="ECO:0000256" key="1">
    <source>
        <dbReference type="SAM" id="MobiDB-lite"/>
    </source>
</evidence>
<name>A0A1W1UUH3_9DEIO</name>
<feature type="chain" id="PRO_5012935646" description="Copper amine oxidase N-terminal domain-containing protein" evidence="2">
    <location>
        <begin position="23"/>
        <end position="422"/>
    </location>
</feature>
<proteinExistence type="predicted"/>
<dbReference type="Proteomes" id="UP000192582">
    <property type="component" value="Unassembled WGS sequence"/>
</dbReference>
<dbReference type="RefSeq" id="WP_245808245.1">
    <property type="nucleotide sequence ID" value="NZ_FWWU01000007.1"/>
</dbReference>
<evidence type="ECO:0000313" key="4">
    <source>
        <dbReference type="Proteomes" id="UP000192582"/>
    </source>
</evidence>
<reference evidence="3 4" key="1">
    <citation type="submission" date="2017-04" db="EMBL/GenBank/DDBJ databases">
        <authorList>
            <person name="Afonso C.L."/>
            <person name="Miller P.J."/>
            <person name="Scott M.A."/>
            <person name="Spackman E."/>
            <person name="Goraichik I."/>
            <person name="Dimitrov K.M."/>
            <person name="Suarez D.L."/>
            <person name="Swayne D.E."/>
        </authorList>
    </citation>
    <scope>NUCLEOTIDE SEQUENCE [LARGE SCALE GENOMIC DNA]</scope>
    <source>
        <strain evidence="3 4">KR-140</strain>
    </source>
</reference>
<evidence type="ECO:0000313" key="3">
    <source>
        <dbReference type="EMBL" id="SMB84747.1"/>
    </source>
</evidence>
<feature type="compositionally biased region" description="Basic and acidic residues" evidence="1">
    <location>
        <begin position="119"/>
        <end position="145"/>
    </location>
</feature>
<feature type="region of interest" description="Disordered" evidence="1">
    <location>
        <begin position="101"/>
        <end position="177"/>
    </location>
</feature>
<protein>
    <recommendedName>
        <fullName evidence="5">Copper amine oxidase N-terminal domain-containing protein</fullName>
    </recommendedName>
</protein>
<feature type="signal peptide" evidence="2">
    <location>
        <begin position="1"/>
        <end position="22"/>
    </location>
</feature>
<dbReference type="EMBL" id="FWWU01000007">
    <property type="protein sequence ID" value="SMB84747.1"/>
    <property type="molecule type" value="Genomic_DNA"/>
</dbReference>
<feature type="compositionally biased region" description="Basic and acidic residues" evidence="1">
    <location>
        <begin position="162"/>
        <end position="176"/>
    </location>
</feature>
<keyword evidence="4" id="KW-1185">Reference proteome</keyword>